<evidence type="ECO:0000313" key="3">
    <source>
        <dbReference type="Proteomes" id="UP000054558"/>
    </source>
</evidence>
<protein>
    <submittedName>
        <fullName evidence="2">Uncharacterized protein</fullName>
    </submittedName>
</protein>
<sequence length="645" mass="68205">MQAPGSLDGLAYSVAHAEVQPDLPAFNVGIERPLVQDALLSNASRSDALPTSAIRAFVASALRSFLTKSKRGHRIFRKVAGLVCRRAKKELGLVGLLWTKAAWVGGLRAAMAGLEGLASTPDAGLQDGFGKVLTSIKQAHLEGLQQPASASHGARRTTASPAPASPAATNEARPPAGGASRKARRAKEELASYLLGDKVPHSLLCGECSAPATFAMRGVKDGGSLKYFCGMHRELTGCFKIDSTRGEWARTCEVHKLEAELVRALDEESQLKGNRGVMQDPMTISFHHRLQRMGPERLQVGSSAQKQSPDRKLLIIGEIESNPGFPASDGDRSPASGGDPPTPGLGVAGVVAQPPLHDVSAEAEPPRRRRRLVKVSELRSEAPAGLRTSSAPEPILGAPTHDEAEARQQELLGRQSPGPTTPDQARGEESAQARTPTPGDLQTGRPASKQRRRKARANPVPMDEAARDAGRAAVAAHLQAVGALRPSRTQREGQAVHQTELGDFEGPSCASPPGLVTDAPIQNVGSLVDRLKAKRDAEEAAAREERLKRYGRTRPLGATRGMGDASAHTMDQDPSPPSPPRSSVLRSQNEVPGPSAAQPPTAAPSLQVVEDERALPSPLADQPPVVDSGLPPSLSQPHDDPPLPR</sequence>
<feature type="compositionally biased region" description="Basic and acidic residues" evidence="1">
    <location>
        <begin position="532"/>
        <end position="548"/>
    </location>
</feature>
<feature type="region of interest" description="Disordered" evidence="1">
    <location>
        <begin position="144"/>
        <end position="183"/>
    </location>
</feature>
<accession>A0A1Y1I6C0</accession>
<evidence type="ECO:0000256" key="1">
    <source>
        <dbReference type="SAM" id="MobiDB-lite"/>
    </source>
</evidence>
<feature type="compositionally biased region" description="Low complexity" evidence="1">
    <location>
        <begin position="592"/>
        <end position="604"/>
    </location>
</feature>
<evidence type="ECO:0000313" key="2">
    <source>
        <dbReference type="EMBL" id="GAQ83648.1"/>
    </source>
</evidence>
<gene>
    <name evidence="2" type="ORF">KFL_001560165</name>
</gene>
<dbReference type="AlphaFoldDB" id="A0A1Y1I6C0"/>
<dbReference type="EMBL" id="DF237105">
    <property type="protein sequence ID" value="GAQ83648.1"/>
    <property type="molecule type" value="Genomic_DNA"/>
</dbReference>
<feature type="region of interest" description="Disordered" evidence="1">
    <location>
        <begin position="320"/>
        <end position="472"/>
    </location>
</feature>
<organism evidence="2 3">
    <name type="scientific">Klebsormidium nitens</name>
    <name type="common">Green alga</name>
    <name type="synonym">Ulothrix nitens</name>
    <dbReference type="NCBI Taxonomy" id="105231"/>
    <lineage>
        <taxon>Eukaryota</taxon>
        <taxon>Viridiplantae</taxon>
        <taxon>Streptophyta</taxon>
        <taxon>Klebsormidiophyceae</taxon>
        <taxon>Klebsormidiales</taxon>
        <taxon>Klebsormidiaceae</taxon>
        <taxon>Klebsormidium</taxon>
    </lineage>
</organism>
<feature type="compositionally biased region" description="Low complexity" evidence="1">
    <location>
        <begin position="156"/>
        <end position="180"/>
    </location>
</feature>
<proteinExistence type="predicted"/>
<name>A0A1Y1I6C0_KLENI</name>
<feature type="non-terminal residue" evidence="2">
    <location>
        <position position="645"/>
    </location>
</feature>
<dbReference type="Proteomes" id="UP000054558">
    <property type="component" value="Unassembled WGS sequence"/>
</dbReference>
<reference evidence="2 3" key="1">
    <citation type="journal article" date="2014" name="Nat. Commun.">
        <title>Klebsormidium flaccidum genome reveals primary factors for plant terrestrial adaptation.</title>
        <authorList>
            <person name="Hori K."/>
            <person name="Maruyama F."/>
            <person name="Fujisawa T."/>
            <person name="Togashi T."/>
            <person name="Yamamoto N."/>
            <person name="Seo M."/>
            <person name="Sato S."/>
            <person name="Yamada T."/>
            <person name="Mori H."/>
            <person name="Tajima N."/>
            <person name="Moriyama T."/>
            <person name="Ikeuchi M."/>
            <person name="Watanabe M."/>
            <person name="Wada H."/>
            <person name="Kobayashi K."/>
            <person name="Saito M."/>
            <person name="Masuda T."/>
            <person name="Sasaki-Sekimoto Y."/>
            <person name="Mashiguchi K."/>
            <person name="Awai K."/>
            <person name="Shimojima M."/>
            <person name="Masuda S."/>
            <person name="Iwai M."/>
            <person name="Nobusawa T."/>
            <person name="Narise T."/>
            <person name="Kondo S."/>
            <person name="Saito H."/>
            <person name="Sato R."/>
            <person name="Murakawa M."/>
            <person name="Ihara Y."/>
            <person name="Oshima-Yamada Y."/>
            <person name="Ohtaka K."/>
            <person name="Satoh M."/>
            <person name="Sonobe K."/>
            <person name="Ishii M."/>
            <person name="Ohtani R."/>
            <person name="Kanamori-Sato M."/>
            <person name="Honoki R."/>
            <person name="Miyazaki D."/>
            <person name="Mochizuki H."/>
            <person name="Umetsu J."/>
            <person name="Higashi K."/>
            <person name="Shibata D."/>
            <person name="Kamiya Y."/>
            <person name="Sato N."/>
            <person name="Nakamura Y."/>
            <person name="Tabata S."/>
            <person name="Ida S."/>
            <person name="Kurokawa K."/>
            <person name="Ohta H."/>
        </authorList>
    </citation>
    <scope>NUCLEOTIDE SEQUENCE [LARGE SCALE GENOMIC DNA]</scope>
    <source>
        <strain evidence="2 3">NIES-2285</strain>
    </source>
</reference>
<feature type="region of interest" description="Disordered" evidence="1">
    <location>
        <begin position="532"/>
        <end position="645"/>
    </location>
</feature>
<keyword evidence="3" id="KW-1185">Reference proteome</keyword>